<keyword evidence="3" id="KW-1133">Transmembrane helix</keyword>
<organism evidence="4 5">
    <name type="scientific">Streptomyces sodiiphilus</name>
    <dbReference type="NCBI Taxonomy" id="226217"/>
    <lineage>
        <taxon>Bacteria</taxon>
        <taxon>Bacillati</taxon>
        <taxon>Actinomycetota</taxon>
        <taxon>Actinomycetes</taxon>
        <taxon>Kitasatosporales</taxon>
        <taxon>Streptomycetaceae</taxon>
        <taxon>Streptomyces</taxon>
    </lineage>
</organism>
<feature type="compositionally biased region" description="Low complexity" evidence="2">
    <location>
        <begin position="231"/>
        <end position="241"/>
    </location>
</feature>
<feature type="coiled-coil region" evidence="1">
    <location>
        <begin position="496"/>
        <end position="549"/>
    </location>
</feature>
<evidence type="ECO:0008006" key="6">
    <source>
        <dbReference type="Google" id="ProtNLM"/>
    </source>
</evidence>
<reference evidence="4 5" key="1">
    <citation type="journal article" date="2019" name="Int. J. Syst. Evol. Microbiol.">
        <title>The Global Catalogue of Microorganisms (GCM) 10K type strain sequencing project: providing services to taxonomists for standard genome sequencing and annotation.</title>
        <authorList>
            <consortium name="The Broad Institute Genomics Platform"/>
            <consortium name="The Broad Institute Genome Sequencing Center for Infectious Disease"/>
            <person name="Wu L."/>
            <person name="Ma J."/>
        </authorList>
    </citation>
    <scope>NUCLEOTIDE SEQUENCE [LARGE SCALE GENOMIC DNA]</scope>
    <source>
        <strain evidence="4 5">JCM 13581</strain>
    </source>
</reference>
<dbReference type="EMBL" id="BAAAMJ010000088">
    <property type="protein sequence ID" value="GAA1935951.1"/>
    <property type="molecule type" value="Genomic_DNA"/>
</dbReference>
<feature type="compositionally biased region" description="Low complexity" evidence="2">
    <location>
        <begin position="109"/>
        <end position="122"/>
    </location>
</feature>
<feature type="region of interest" description="Disordered" evidence="2">
    <location>
        <begin position="95"/>
        <end position="141"/>
    </location>
</feature>
<proteinExistence type="predicted"/>
<feature type="compositionally biased region" description="Low complexity" evidence="2">
    <location>
        <begin position="310"/>
        <end position="327"/>
    </location>
</feature>
<feature type="compositionally biased region" description="Basic and acidic residues" evidence="2">
    <location>
        <begin position="95"/>
        <end position="108"/>
    </location>
</feature>
<keyword evidence="3" id="KW-0472">Membrane</keyword>
<feature type="region of interest" description="Disordered" evidence="2">
    <location>
        <begin position="160"/>
        <end position="358"/>
    </location>
</feature>
<feature type="transmembrane region" description="Helical" evidence="3">
    <location>
        <begin position="712"/>
        <end position="729"/>
    </location>
</feature>
<evidence type="ECO:0000256" key="2">
    <source>
        <dbReference type="SAM" id="MobiDB-lite"/>
    </source>
</evidence>
<comment type="caution">
    <text evidence="4">The sequence shown here is derived from an EMBL/GenBank/DDBJ whole genome shotgun (WGS) entry which is preliminary data.</text>
</comment>
<dbReference type="RefSeq" id="WP_344266890.1">
    <property type="nucleotide sequence ID" value="NZ_BAAAMJ010000088.1"/>
</dbReference>
<dbReference type="Gene3D" id="1.20.120.20">
    <property type="entry name" value="Apolipoprotein"/>
    <property type="match status" value="1"/>
</dbReference>
<feature type="compositionally biased region" description="Basic and acidic residues" evidence="2">
    <location>
        <begin position="168"/>
        <end position="182"/>
    </location>
</feature>
<keyword evidence="5" id="KW-1185">Reference proteome</keyword>
<feature type="transmembrane region" description="Helical" evidence="3">
    <location>
        <begin position="790"/>
        <end position="807"/>
    </location>
</feature>
<accession>A0ABN2PX39</accession>
<feature type="compositionally biased region" description="Basic and acidic residues" evidence="2">
    <location>
        <begin position="328"/>
        <end position="358"/>
    </location>
</feature>
<evidence type="ECO:0000313" key="5">
    <source>
        <dbReference type="Proteomes" id="UP001501303"/>
    </source>
</evidence>
<protein>
    <recommendedName>
        <fullName evidence="6">DNA/RNA non-specific endonuclease</fullName>
    </recommendedName>
</protein>
<sequence>MKAPAGKAPSAAQPGAKAGGTSRSAGPAARTSSGPAAPAVGAGGPVGLSRLAVQRLQGAAGNAAVSRLVAQRYAEVVKTPPEAAAGFKQVTSEVAEKQAGLKEHRPAEAESAAAQDAAQAPQDDVEAQGKHKNAGKMDEAEAGDFDKAAFVKAVNEAIAAQAPQNLDEADKFADSGKADQVKEQVSGQVADGKESSAEDIAAETEAAPDTSEAKEKEVTPLTSDKPPGDPGAPSADAAVPDKQPDEVLDFSEGPRKVDEEMAGADVTEEQLAKGNEPQFDEALDEKRKGEEATDAVPAEGRAAENESLAKAKSGAAAAGSSAMSTMAADREKAGKNVDAGKDETKSEDEKRREKATAKLQKVFDRTQKDVEKILDGLDGKVDKQFETGEKRARDAFTADHKERMKEYKKKRYKGIKGKARWVRDKFKGLPQEGLDIFQKSRKLYVDMMQTLIGNIADTIGTELGRAKQRIKQGRQEMKAEVDKLPDDLKRYGQEAAADFNDKFDDLESDVDAKSEQLVSDLAQKYTEALSEVDAEIQRLQDEHKGLIAKVMDAVAGAIQTILELKNLLLGVLSRAASAVGKIIKDPISFLGNLISGLGDGLRQFTDNIEQHMKTGVVSWLLGTAVKSGIQIPAKFDIKGIIGLLASLLNLTWDSIRAKILRKGVPEPAMAAAEKSVPAAQALAREGPGGAAQQIQQETGDLKKNILNDLKTYLIPTVIIAGITWIISLLNPASAFTRAVKAIIDIVTFIVTQGAQIIEFLNACIDAVVAIANGDVGAVPQLIETALTNSLPLLIGFLAALIGIGGLANKVKQVFLKAAKPVGRAIDRIVDTIAKKAKRLWRKLKKKGDKRQELPEAKKQAKSIMAKHELENSPVAAVTSDLLTLRNKFHWIKGFTSKERGGSYALVMKASENPLGRYRKIETIKMQLDKYGPVFIKKVHHHWWERQLRRPKTGEKPIWSSSILNGADADALAYLQQKSTALEVKSKYYDGTGREVAKAAFEKHVFGAGSVVRSKVVSMLGKEALPKVKGQGKQATGGDQENFDIIDSMEFLAAQGIYGKFKPFPKPAEEREHTDFYPTNISFHDNGNVRVTTYATRAGKTFKVTETDPQRSMKVSVEAKDLRLKAPGAPRGVTQDSPGFLPNQDLNRAHVIADWFGGSGYREALNLVTTSGHYNKQVMGGAESAIAAELLAFAEGEGVSQGEVALDLKVTVSFGELLKDVFVQNIANQPWFKPGDPKSVAELKRLTGVLLNPPVRRVTAVVYEYTLTSLASGARSSDMQTIDGDDWLFIERGAG</sequence>
<evidence type="ECO:0000256" key="3">
    <source>
        <dbReference type="SAM" id="Phobius"/>
    </source>
</evidence>
<keyword evidence="3" id="KW-0812">Transmembrane</keyword>
<gene>
    <name evidence="4" type="ORF">GCM10009716_48770</name>
</gene>
<evidence type="ECO:0000256" key="1">
    <source>
        <dbReference type="SAM" id="Coils"/>
    </source>
</evidence>
<keyword evidence="1" id="KW-0175">Coiled coil</keyword>
<dbReference type="Proteomes" id="UP001501303">
    <property type="component" value="Unassembled WGS sequence"/>
</dbReference>
<evidence type="ECO:0000313" key="4">
    <source>
        <dbReference type="EMBL" id="GAA1935951.1"/>
    </source>
</evidence>
<name>A0ABN2PX39_9ACTN</name>
<feature type="region of interest" description="Disordered" evidence="2">
    <location>
        <begin position="1"/>
        <end position="45"/>
    </location>
</feature>